<accession>A0A0G0L5A0</accession>
<name>A0A0G0L5A0_9BACT</name>
<dbReference type="Proteomes" id="UP000034081">
    <property type="component" value="Unassembled WGS sequence"/>
</dbReference>
<organism evidence="1 2">
    <name type="scientific">Candidatus Woesebacteria bacterium GW2011_GWB1_38_8</name>
    <dbReference type="NCBI Taxonomy" id="1618570"/>
    <lineage>
        <taxon>Bacteria</taxon>
        <taxon>Candidatus Woeseibacteriota</taxon>
    </lineage>
</organism>
<evidence type="ECO:0000313" key="2">
    <source>
        <dbReference type="Proteomes" id="UP000034081"/>
    </source>
</evidence>
<dbReference type="EMBL" id="LBVL01000001">
    <property type="protein sequence ID" value="KKQ86192.1"/>
    <property type="molecule type" value="Genomic_DNA"/>
</dbReference>
<protein>
    <submittedName>
        <fullName evidence="1">Uncharacterized protein</fullName>
    </submittedName>
</protein>
<gene>
    <name evidence="1" type="ORF">UT08_C0001G0058</name>
</gene>
<proteinExistence type="predicted"/>
<dbReference type="STRING" id="1618570.UT08_C0001G0058"/>
<comment type="caution">
    <text evidence="1">The sequence shown here is derived from an EMBL/GenBank/DDBJ whole genome shotgun (WGS) entry which is preliminary data.</text>
</comment>
<reference evidence="1 2" key="1">
    <citation type="journal article" date="2015" name="Nature">
        <title>rRNA introns, odd ribosomes, and small enigmatic genomes across a large radiation of phyla.</title>
        <authorList>
            <person name="Brown C.T."/>
            <person name="Hug L.A."/>
            <person name="Thomas B.C."/>
            <person name="Sharon I."/>
            <person name="Castelle C.J."/>
            <person name="Singh A."/>
            <person name="Wilkins M.J."/>
            <person name="Williams K.H."/>
            <person name="Banfield J.F."/>
        </authorList>
    </citation>
    <scope>NUCLEOTIDE SEQUENCE [LARGE SCALE GENOMIC DNA]</scope>
</reference>
<dbReference type="AlphaFoldDB" id="A0A0G0L5A0"/>
<evidence type="ECO:0000313" key="1">
    <source>
        <dbReference type="EMBL" id="KKQ86192.1"/>
    </source>
</evidence>
<sequence>MKKVIDTEILKIAEKLVKKEKKWHFHILTPGCVFNKDKRFALVMENSSDKKQFVSFSLKKPAKTGQILVEMLHGKGISKKNPSARSGLKSSRKVTQMVERAIELNNKGFAWHHHLLFPDCIFNKDSRYWTLVFEDPLNGEVIKDMSKEKPREALKEIEPLFYAQKK</sequence>